<feature type="non-terminal residue" evidence="1">
    <location>
        <position position="1"/>
    </location>
</feature>
<comment type="caution">
    <text evidence="1">The sequence shown here is derived from an EMBL/GenBank/DDBJ whole genome shotgun (WGS) entry which is preliminary data.</text>
</comment>
<dbReference type="EMBL" id="LAZR01056385">
    <property type="protein sequence ID" value="KKK74294.1"/>
    <property type="molecule type" value="Genomic_DNA"/>
</dbReference>
<name>A0A0F9A6S9_9ZZZZ</name>
<organism evidence="1">
    <name type="scientific">marine sediment metagenome</name>
    <dbReference type="NCBI Taxonomy" id="412755"/>
    <lineage>
        <taxon>unclassified sequences</taxon>
        <taxon>metagenomes</taxon>
        <taxon>ecological metagenomes</taxon>
    </lineage>
</organism>
<sequence length="122" mass="14299">DETVRKGVIINIISILKKMGFQVAKPKLQTLKNGQSQVSLKGSMQNGELVHFIIEQDGQTRFKLDNYEKTYCRDRIELIRTDLEEKMNSKVEIEQWEWHNPDLLRKGAKDLPNSRSYTYKSK</sequence>
<dbReference type="AlphaFoldDB" id="A0A0F9A6S9"/>
<protein>
    <submittedName>
        <fullName evidence="1">Uncharacterized protein</fullName>
    </submittedName>
</protein>
<gene>
    <name evidence="1" type="ORF">LCGC14_2885220</name>
</gene>
<reference evidence="1" key="1">
    <citation type="journal article" date="2015" name="Nature">
        <title>Complex archaea that bridge the gap between prokaryotes and eukaryotes.</title>
        <authorList>
            <person name="Spang A."/>
            <person name="Saw J.H."/>
            <person name="Jorgensen S.L."/>
            <person name="Zaremba-Niedzwiedzka K."/>
            <person name="Martijn J."/>
            <person name="Lind A.E."/>
            <person name="van Eijk R."/>
            <person name="Schleper C."/>
            <person name="Guy L."/>
            <person name="Ettema T.J."/>
        </authorList>
    </citation>
    <scope>NUCLEOTIDE SEQUENCE</scope>
</reference>
<proteinExistence type="predicted"/>
<evidence type="ECO:0000313" key="1">
    <source>
        <dbReference type="EMBL" id="KKK74294.1"/>
    </source>
</evidence>
<accession>A0A0F9A6S9</accession>